<evidence type="ECO:0000256" key="8">
    <source>
        <dbReference type="PROSITE-ProRule" id="PRU00357"/>
    </source>
</evidence>
<dbReference type="InterPro" id="IPR010402">
    <property type="entry name" value="CCT_domain"/>
</dbReference>
<dbReference type="InterPro" id="IPR000315">
    <property type="entry name" value="Znf_B-box"/>
</dbReference>
<evidence type="ECO:0000256" key="7">
    <source>
        <dbReference type="PROSITE-ProRule" id="PRU00024"/>
    </source>
</evidence>
<feature type="domain" description="B box-type" evidence="10">
    <location>
        <begin position="60"/>
        <end position="107"/>
    </location>
</feature>
<evidence type="ECO:0000256" key="1">
    <source>
        <dbReference type="ARBA" id="ARBA00004123"/>
    </source>
</evidence>
<name>A0A5J4ZZC2_9ASTE</name>
<dbReference type="GO" id="GO:0003700">
    <property type="term" value="F:DNA-binding transcription factor activity"/>
    <property type="evidence" value="ECO:0007669"/>
    <property type="project" value="TreeGrafter"/>
</dbReference>
<keyword evidence="5" id="KW-0862">Zinc</keyword>
<comment type="similarity">
    <text evidence="2">Belongs to the CONSTANS family.</text>
</comment>
<dbReference type="PANTHER" id="PTHR31319:SF53">
    <property type="entry name" value="ZINC FINGER PROTEIN CONSTANS-LIKE 5"/>
    <property type="match status" value="1"/>
</dbReference>
<protein>
    <submittedName>
        <fullName evidence="12">Uncharacterized protein</fullName>
    </submittedName>
</protein>
<evidence type="ECO:0000256" key="3">
    <source>
        <dbReference type="ARBA" id="ARBA00022723"/>
    </source>
</evidence>
<sequence>MGMEEDGIKSFPTGWSMAAKPCDSCKSAAALLFCRPDSAFLCIGCDSKIHAANRLASRHERVWMCEVCEQAPASVTCKADAAALCVTCDRDIHSANPLARRHERVPVVPFYDTAESVVKSTAAAALLIPASDDSTTIADDDDDHLHHNNKHSQTCHADAQAPPSWIDLPNLNSKLLTDVPDMKSIDFLFSDSDQILDFDYPISIHTHFQHEHHGTDSIVPVQTVKAAPPTQTVDHSPDNYFEIDFTRSKLTSHNSSYTAQSLSQSVSSSDVGVVPDGSSMSDISYPFGRNMNNGFDLSGPVNATVNQASQLVGLDREARVLRYREKRKNRKFEKTIRYASRKAYAETRPRIKGRFAKRTEMDAEVDDMFGSGSSSFMADAGYGVVPTY</sequence>
<evidence type="ECO:0000256" key="6">
    <source>
        <dbReference type="ARBA" id="ARBA00023242"/>
    </source>
</evidence>
<dbReference type="PANTHER" id="PTHR31319">
    <property type="entry name" value="ZINC FINGER PROTEIN CONSTANS-LIKE 4"/>
    <property type="match status" value="1"/>
</dbReference>
<keyword evidence="3" id="KW-0479">Metal-binding</keyword>
<evidence type="ECO:0000256" key="2">
    <source>
        <dbReference type="ARBA" id="ARBA00010024"/>
    </source>
</evidence>
<keyword evidence="4 7" id="KW-0863">Zinc-finger</keyword>
<keyword evidence="13" id="KW-1185">Reference proteome</keyword>
<dbReference type="GO" id="GO:0008270">
    <property type="term" value="F:zinc ion binding"/>
    <property type="evidence" value="ECO:0007669"/>
    <property type="project" value="UniProtKB-KW"/>
</dbReference>
<dbReference type="GO" id="GO:0005634">
    <property type="term" value="C:nucleus"/>
    <property type="evidence" value="ECO:0007669"/>
    <property type="project" value="UniProtKB-SubCell"/>
</dbReference>
<keyword evidence="6 8" id="KW-0539">Nucleus</keyword>
<feature type="domain" description="CCT" evidence="11">
    <location>
        <begin position="316"/>
        <end position="358"/>
    </location>
</feature>
<feature type="domain" description="B box-type" evidence="10">
    <location>
        <begin position="17"/>
        <end position="64"/>
    </location>
</feature>
<proteinExistence type="inferred from homology"/>
<dbReference type="Pfam" id="PF06203">
    <property type="entry name" value="CCT"/>
    <property type="match status" value="1"/>
</dbReference>
<evidence type="ECO:0000256" key="9">
    <source>
        <dbReference type="SAM" id="MobiDB-lite"/>
    </source>
</evidence>
<organism evidence="12 13">
    <name type="scientific">Nyssa sinensis</name>
    <dbReference type="NCBI Taxonomy" id="561372"/>
    <lineage>
        <taxon>Eukaryota</taxon>
        <taxon>Viridiplantae</taxon>
        <taxon>Streptophyta</taxon>
        <taxon>Embryophyta</taxon>
        <taxon>Tracheophyta</taxon>
        <taxon>Spermatophyta</taxon>
        <taxon>Magnoliopsida</taxon>
        <taxon>eudicotyledons</taxon>
        <taxon>Gunneridae</taxon>
        <taxon>Pentapetalae</taxon>
        <taxon>asterids</taxon>
        <taxon>Cornales</taxon>
        <taxon>Nyssaceae</taxon>
        <taxon>Nyssa</taxon>
    </lineage>
</organism>
<evidence type="ECO:0000313" key="12">
    <source>
        <dbReference type="EMBL" id="KAA8522782.1"/>
    </source>
</evidence>
<evidence type="ECO:0000256" key="5">
    <source>
        <dbReference type="ARBA" id="ARBA00022833"/>
    </source>
</evidence>
<evidence type="ECO:0000313" key="13">
    <source>
        <dbReference type="Proteomes" id="UP000325577"/>
    </source>
</evidence>
<dbReference type="InterPro" id="IPR045281">
    <property type="entry name" value="CONSTANS-like"/>
</dbReference>
<gene>
    <name evidence="12" type="ORF">F0562_009205</name>
</gene>
<dbReference type="Proteomes" id="UP000325577">
    <property type="component" value="Linkage Group LG4"/>
</dbReference>
<dbReference type="Pfam" id="PF00643">
    <property type="entry name" value="zf-B_box"/>
    <property type="match status" value="1"/>
</dbReference>
<dbReference type="GO" id="GO:0009909">
    <property type="term" value="P:regulation of flower development"/>
    <property type="evidence" value="ECO:0007669"/>
    <property type="project" value="InterPro"/>
</dbReference>
<reference evidence="12 13" key="1">
    <citation type="submission" date="2019-09" db="EMBL/GenBank/DDBJ databases">
        <title>A chromosome-level genome assembly of the Chinese tupelo Nyssa sinensis.</title>
        <authorList>
            <person name="Yang X."/>
            <person name="Kang M."/>
            <person name="Yang Y."/>
            <person name="Xiong H."/>
            <person name="Wang M."/>
            <person name="Zhang Z."/>
            <person name="Wang Z."/>
            <person name="Wu H."/>
            <person name="Ma T."/>
            <person name="Liu J."/>
            <person name="Xi Z."/>
        </authorList>
    </citation>
    <scope>NUCLEOTIDE SEQUENCE [LARGE SCALE GENOMIC DNA]</scope>
    <source>
        <strain evidence="12">J267</strain>
        <tissue evidence="12">Leaf</tissue>
    </source>
</reference>
<dbReference type="EMBL" id="CM018047">
    <property type="protein sequence ID" value="KAA8522782.1"/>
    <property type="molecule type" value="Genomic_DNA"/>
</dbReference>
<feature type="region of interest" description="Disordered" evidence="9">
    <location>
        <begin position="139"/>
        <end position="160"/>
    </location>
</feature>
<evidence type="ECO:0000259" key="11">
    <source>
        <dbReference type="PROSITE" id="PS51017"/>
    </source>
</evidence>
<evidence type="ECO:0000256" key="4">
    <source>
        <dbReference type="ARBA" id="ARBA00022771"/>
    </source>
</evidence>
<accession>A0A5J4ZZC2</accession>
<dbReference type="PROSITE" id="PS51017">
    <property type="entry name" value="CCT"/>
    <property type="match status" value="1"/>
</dbReference>
<dbReference type="CDD" id="cd19821">
    <property type="entry name" value="Bbox1_BBX-like"/>
    <property type="match status" value="2"/>
</dbReference>
<dbReference type="SMART" id="SM00336">
    <property type="entry name" value="BBOX"/>
    <property type="match status" value="2"/>
</dbReference>
<dbReference type="PROSITE" id="PS50119">
    <property type="entry name" value="ZF_BBOX"/>
    <property type="match status" value="2"/>
</dbReference>
<evidence type="ECO:0000259" key="10">
    <source>
        <dbReference type="PROSITE" id="PS50119"/>
    </source>
</evidence>
<comment type="subcellular location">
    <subcellularLocation>
        <location evidence="1 8">Nucleus</location>
    </subcellularLocation>
</comment>
<dbReference type="InterPro" id="IPR049808">
    <property type="entry name" value="CONSTANS-like_Bbox1"/>
</dbReference>
<dbReference type="AlphaFoldDB" id="A0A5J4ZZC2"/>
<dbReference type="OrthoDB" id="153872at2759"/>